<feature type="compositionally biased region" description="Basic and acidic residues" evidence="1">
    <location>
        <begin position="100"/>
        <end position="109"/>
    </location>
</feature>
<sequence length="109" mass="11332">MTIPPKEGSKDDFAGGAATGATTSDADLAQAFKDLARGEKTAQALEANLTNLEKKIDDLLASFEDKTDTDAEDASRPAVGRGRAEDGDGNADGDATEANSESKDQVKKE</sequence>
<comment type="caution">
    <text evidence="2">The sequence shown here is derived from an EMBL/GenBank/DDBJ whole genome shotgun (WGS) entry which is preliminary data.</text>
</comment>
<name>A0ABR4PKK4_9HELO</name>
<protein>
    <submittedName>
        <fullName evidence="2">Uncharacterized protein</fullName>
    </submittedName>
</protein>
<feature type="compositionally biased region" description="Basic and acidic residues" evidence="1">
    <location>
        <begin position="65"/>
        <end position="75"/>
    </location>
</feature>
<reference evidence="2 3" key="1">
    <citation type="submission" date="2024-06" db="EMBL/GenBank/DDBJ databases">
        <title>Complete genome of Phlyctema vagabunda strain 19-DSS-EL-015.</title>
        <authorList>
            <person name="Fiorenzani C."/>
        </authorList>
    </citation>
    <scope>NUCLEOTIDE SEQUENCE [LARGE SCALE GENOMIC DNA]</scope>
    <source>
        <strain evidence="2 3">19-DSS-EL-015</strain>
    </source>
</reference>
<gene>
    <name evidence="2" type="ORF">PVAG01_05597</name>
</gene>
<feature type="compositionally biased region" description="Low complexity" evidence="1">
    <location>
        <begin position="14"/>
        <end position="23"/>
    </location>
</feature>
<organism evidence="2 3">
    <name type="scientific">Phlyctema vagabunda</name>
    <dbReference type="NCBI Taxonomy" id="108571"/>
    <lineage>
        <taxon>Eukaryota</taxon>
        <taxon>Fungi</taxon>
        <taxon>Dikarya</taxon>
        <taxon>Ascomycota</taxon>
        <taxon>Pezizomycotina</taxon>
        <taxon>Leotiomycetes</taxon>
        <taxon>Helotiales</taxon>
        <taxon>Dermateaceae</taxon>
        <taxon>Phlyctema</taxon>
    </lineage>
</organism>
<proteinExistence type="predicted"/>
<evidence type="ECO:0000313" key="3">
    <source>
        <dbReference type="Proteomes" id="UP001629113"/>
    </source>
</evidence>
<dbReference type="EMBL" id="JBFCZG010000004">
    <property type="protein sequence ID" value="KAL3423850.1"/>
    <property type="molecule type" value="Genomic_DNA"/>
</dbReference>
<keyword evidence="3" id="KW-1185">Reference proteome</keyword>
<evidence type="ECO:0000313" key="2">
    <source>
        <dbReference type="EMBL" id="KAL3423850.1"/>
    </source>
</evidence>
<evidence type="ECO:0000256" key="1">
    <source>
        <dbReference type="SAM" id="MobiDB-lite"/>
    </source>
</evidence>
<accession>A0ABR4PKK4</accession>
<feature type="region of interest" description="Disordered" evidence="1">
    <location>
        <begin position="65"/>
        <end position="109"/>
    </location>
</feature>
<feature type="region of interest" description="Disordered" evidence="1">
    <location>
        <begin position="1"/>
        <end position="23"/>
    </location>
</feature>
<dbReference type="Proteomes" id="UP001629113">
    <property type="component" value="Unassembled WGS sequence"/>
</dbReference>